<dbReference type="EC" id="2.7.13.3" evidence="2"/>
<evidence type="ECO:0000259" key="10">
    <source>
        <dbReference type="PROSITE" id="PS50112"/>
    </source>
</evidence>
<feature type="transmembrane region" description="Helical" evidence="7">
    <location>
        <begin position="68"/>
        <end position="87"/>
    </location>
</feature>
<evidence type="ECO:0000259" key="9">
    <source>
        <dbReference type="PROSITE" id="PS50110"/>
    </source>
</evidence>
<dbReference type="PROSITE" id="PS50110">
    <property type="entry name" value="RESPONSE_REGULATORY"/>
    <property type="match status" value="1"/>
</dbReference>
<feature type="domain" description="PAS" evidence="10">
    <location>
        <begin position="611"/>
        <end position="683"/>
    </location>
</feature>
<dbReference type="InterPro" id="IPR000014">
    <property type="entry name" value="PAS"/>
</dbReference>
<accession>A0A4P9UPI1</accession>
<feature type="transmembrane region" description="Helical" evidence="7">
    <location>
        <begin position="12"/>
        <end position="30"/>
    </location>
</feature>
<evidence type="ECO:0000256" key="3">
    <source>
        <dbReference type="ARBA" id="ARBA00022553"/>
    </source>
</evidence>
<keyword evidence="7" id="KW-0472">Membrane</keyword>
<feature type="transmembrane region" description="Helical" evidence="7">
    <location>
        <begin position="171"/>
        <end position="193"/>
    </location>
</feature>
<dbReference type="InterPro" id="IPR011006">
    <property type="entry name" value="CheY-like_superfamily"/>
</dbReference>
<dbReference type="RefSeq" id="WP_017840041.1">
    <property type="nucleotide sequence ID" value="NZ_CP035467.1"/>
</dbReference>
<keyword evidence="7" id="KW-1133">Transmembrane helix</keyword>
<evidence type="ECO:0000259" key="8">
    <source>
        <dbReference type="PROSITE" id="PS50109"/>
    </source>
</evidence>
<feature type="transmembrane region" description="Helical" evidence="7">
    <location>
        <begin position="133"/>
        <end position="151"/>
    </location>
</feature>
<keyword evidence="5" id="KW-0418">Kinase</keyword>
<evidence type="ECO:0000256" key="5">
    <source>
        <dbReference type="ARBA" id="ARBA00022777"/>
    </source>
</evidence>
<dbReference type="InterPro" id="IPR005467">
    <property type="entry name" value="His_kinase_dom"/>
</dbReference>
<dbReference type="Gene3D" id="3.30.450.20">
    <property type="entry name" value="PAS domain"/>
    <property type="match status" value="5"/>
</dbReference>
<dbReference type="GO" id="GO:0006355">
    <property type="term" value="P:regulation of DNA-templated transcription"/>
    <property type="evidence" value="ECO:0007669"/>
    <property type="project" value="InterPro"/>
</dbReference>
<dbReference type="Pfam" id="PF02518">
    <property type="entry name" value="HATPase_c"/>
    <property type="match status" value="1"/>
</dbReference>
<feature type="domain" description="PAC" evidence="11">
    <location>
        <begin position="435"/>
        <end position="487"/>
    </location>
</feature>
<feature type="domain" description="Response regulatory" evidence="9">
    <location>
        <begin position="1141"/>
        <end position="1258"/>
    </location>
</feature>
<dbReference type="Pfam" id="PF13426">
    <property type="entry name" value="PAS_9"/>
    <property type="match status" value="2"/>
</dbReference>
<protein>
    <recommendedName>
        <fullName evidence="2">histidine kinase</fullName>
        <ecNumber evidence="2">2.7.13.3</ecNumber>
    </recommendedName>
</protein>
<dbReference type="InterPro" id="IPR036890">
    <property type="entry name" value="HATPase_C_sf"/>
</dbReference>
<dbReference type="InterPro" id="IPR036097">
    <property type="entry name" value="HisK_dim/P_sf"/>
</dbReference>
<dbReference type="SMART" id="SM00086">
    <property type="entry name" value="PAC"/>
    <property type="match status" value="5"/>
</dbReference>
<dbReference type="Gene3D" id="1.10.287.130">
    <property type="match status" value="1"/>
</dbReference>
<dbReference type="InterPro" id="IPR000700">
    <property type="entry name" value="PAS-assoc_C"/>
</dbReference>
<name>A0A4P9UPI1_METBY</name>
<dbReference type="InterPro" id="IPR004358">
    <property type="entry name" value="Sig_transdc_His_kin-like_C"/>
</dbReference>
<keyword evidence="13" id="KW-1185">Reference proteome</keyword>
<dbReference type="GO" id="GO:0000155">
    <property type="term" value="F:phosphorelay sensor kinase activity"/>
    <property type="evidence" value="ECO:0007669"/>
    <property type="project" value="InterPro"/>
</dbReference>
<dbReference type="InterPro" id="IPR001789">
    <property type="entry name" value="Sig_transdc_resp-reg_receiver"/>
</dbReference>
<dbReference type="SUPFAM" id="SSF55874">
    <property type="entry name" value="ATPase domain of HSP90 chaperone/DNA topoisomerase II/histidine kinase"/>
    <property type="match status" value="1"/>
</dbReference>
<proteinExistence type="predicted"/>
<dbReference type="InterPro" id="IPR013656">
    <property type="entry name" value="PAS_4"/>
</dbReference>
<feature type="domain" description="PAC" evidence="11">
    <location>
        <begin position="315"/>
        <end position="367"/>
    </location>
</feature>
<dbReference type="SMART" id="SM00448">
    <property type="entry name" value="REC"/>
    <property type="match status" value="1"/>
</dbReference>
<dbReference type="CDD" id="cd16922">
    <property type="entry name" value="HATPase_EvgS-ArcB-TorS-like"/>
    <property type="match status" value="1"/>
</dbReference>
<dbReference type="InterPro" id="IPR001610">
    <property type="entry name" value="PAC"/>
</dbReference>
<dbReference type="InterPro" id="IPR035965">
    <property type="entry name" value="PAS-like_dom_sf"/>
</dbReference>
<keyword evidence="7" id="KW-0812">Transmembrane</keyword>
<dbReference type="CDD" id="cd00082">
    <property type="entry name" value="HisKA"/>
    <property type="match status" value="1"/>
</dbReference>
<feature type="domain" description="PAC" evidence="11">
    <location>
        <begin position="685"/>
        <end position="737"/>
    </location>
</feature>
<organism evidence="12 13">
    <name type="scientific">Methylotuvimicrobium buryatense</name>
    <name type="common">Methylomicrobium buryatense</name>
    <dbReference type="NCBI Taxonomy" id="95641"/>
    <lineage>
        <taxon>Bacteria</taxon>
        <taxon>Pseudomonadati</taxon>
        <taxon>Pseudomonadota</taxon>
        <taxon>Gammaproteobacteria</taxon>
        <taxon>Methylococcales</taxon>
        <taxon>Methylococcaceae</taxon>
        <taxon>Methylotuvimicrobium</taxon>
    </lineage>
</organism>
<dbReference type="PROSITE" id="PS50109">
    <property type="entry name" value="HIS_KIN"/>
    <property type="match status" value="1"/>
</dbReference>
<evidence type="ECO:0000313" key="12">
    <source>
        <dbReference type="EMBL" id="QCW82141.1"/>
    </source>
</evidence>
<feature type="transmembrane region" description="Helical" evidence="7">
    <location>
        <begin position="37"/>
        <end position="56"/>
    </location>
</feature>
<dbReference type="KEGG" id="mbur:EQU24_07710"/>
<feature type="modified residue" description="4-aspartylphosphate" evidence="6">
    <location>
        <position position="1191"/>
    </location>
</feature>
<dbReference type="FunFam" id="3.30.565.10:FF:000006">
    <property type="entry name" value="Sensor histidine kinase WalK"/>
    <property type="match status" value="1"/>
</dbReference>
<keyword evidence="4" id="KW-0808">Transferase</keyword>
<dbReference type="CDD" id="cd00130">
    <property type="entry name" value="PAS"/>
    <property type="match status" value="4"/>
</dbReference>
<dbReference type="PRINTS" id="PR00344">
    <property type="entry name" value="BCTRLSENSOR"/>
</dbReference>
<dbReference type="InterPro" id="IPR013767">
    <property type="entry name" value="PAS_fold"/>
</dbReference>
<dbReference type="SUPFAM" id="SSF52172">
    <property type="entry name" value="CheY-like"/>
    <property type="match status" value="1"/>
</dbReference>
<dbReference type="Proteomes" id="UP000305881">
    <property type="component" value="Chromosome"/>
</dbReference>
<evidence type="ECO:0000256" key="1">
    <source>
        <dbReference type="ARBA" id="ARBA00000085"/>
    </source>
</evidence>
<dbReference type="InterPro" id="IPR003661">
    <property type="entry name" value="HisK_dim/P_dom"/>
</dbReference>
<dbReference type="SUPFAM" id="SSF55785">
    <property type="entry name" value="PYP-like sensor domain (PAS domain)"/>
    <property type="match status" value="5"/>
</dbReference>
<dbReference type="InterPro" id="IPR013655">
    <property type="entry name" value="PAS_fold_3"/>
</dbReference>
<dbReference type="Gene3D" id="3.40.50.2300">
    <property type="match status" value="1"/>
</dbReference>
<dbReference type="Pfam" id="PF00072">
    <property type="entry name" value="Response_reg"/>
    <property type="match status" value="1"/>
</dbReference>
<dbReference type="PROSITE" id="PS50112">
    <property type="entry name" value="PAS"/>
    <property type="match status" value="4"/>
</dbReference>
<evidence type="ECO:0000256" key="4">
    <source>
        <dbReference type="ARBA" id="ARBA00022679"/>
    </source>
</evidence>
<dbReference type="NCBIfam" id="TIGR00229">
    <property type="entry name" value="sensory_box"/>
    <property type="match status" value="5"/>
</dbReference>
<dbReference type="SMART" id="SM00388">
    <property type="entry name" value="HisKA"/>
    <property type="match status" value="1"/>
</dbReference>
<dbReference type="AlphaFoldDB" id="A0A4P9UPI1"/>
<evidence type="ECO:0000259" key="11">
    <source>
        <dbReference type="PROSITE" id="PS50113"/>
    </source>
</evidence>
<feature type="domain" description="PAS" evidence="10">
    <location>
        <begin position="488"/>
        <end position="559"/>
    </location>
</feature>
<gene>
    <name evidence="12" type="ORF">EQU24_07710</name>
</gene>
<keyword evidence="3 6" id="KW-0597">Phosphoprotein</keyword>
<feature type="transmembrane region" description="Helical" evidence="7">
    <location>
        <begin position="99"/>
        <end position="121"/>
    </location>
</feature>
<reference evidence="13" key="1">
    <citation type="journal article" date="2019" name="J. Bacteriol.">
        <title>A Mutagenic Screen Identifies a TonB-Dependent Receptor Required for the Lanthanide Metal Switch in the Type I Methanotroph 'Methylotuvimicrobium buryatense' 5GB1C.</title>
        <authorList>
            <person name="Groom J.D."/>
            <person name="Ford S.M."/>
            <person name="Pesesky M.W."/>
            <person name="Lidstrom M.E."/>
        </authorList>
    </citation>
    <scope>NUCLEOTIDE SEQUENCE [LARGE SCALE GENOMIC DNA]</scope>
    <source>
        <strain evidence="13">5GB1C</strain>
    </source>
</reference>
<dbReference type="STRING" id="675511.GCA_000341735_01483"/>
<evidence type="ECO:0000313" key="13">
    <source>
        <dbReference type="Proteomes" id="UP000305881"/>
    </source>
</evidence>
<dbReference type="Pfam" id="PF00989">
    <property type="entry name" value="PAS"/>
    <property type="match status" value="1"/>
</dbReference>
<dbReference type="Pfam" id="PF00512">
    <property type="entry name" value="HisKA"/>
    <property type="match status" value="1"/>
</dbReference>
<feature type="domain" description="PAS" evidence="10">
    <location>
        <begin position="756"/>
        <end position="826"/>
    </location>
</feature>
<feature type="domain" description="PAS" evidence="10">
    <location>
        <begin position="237"/>
        <end position="312"/>
    </location>
</feature>
<dbReference type="OrthoDB" id="9770795at2"/>
<dbReference type="PANTHER" id="PTHR43047">
    <property type="entry name" value="TWO-COMPONENT HISTIDINE PROTEIN KINASE"/>
    <property type="match status" value="1"/>
</dbReference>
<dbReference type="InterPro" id="IPR003594">
    <property type="entry name" value="HATPase_dom"/>
</dbReference>
<feature type="domain" description="PAC" evidence="11">
    <location>
        <begin position="828"/>
        <end position="878"/>
    </location>
</feature>
<sequence length="1268" mass="141463">MNAWCETYLGMIFQIYALAFFCLGAVVSVLPKPNNALFVFRHLNWLAGFGFLHGFLELIEGERLHNDASWLTIASALLLTVSFCALLEFGRRSLNSISAAIRLPALPLYGMLTALSIAIAVNSNDPFAGIEFSLRYFAGAPGAYLASYVLLASRQDPAYGGKGEINIRWLFAVAAAFAVYGFLTLFVSTGLSLLPWLPTAQHFAEITGLPVQLPKALCAILIALSFAWLIHTTGRLANDTLSRVLDTLNGFVYRCRNDRAWTLDFMTGGVEQLTGYSTKDFLAPRSLNYNELIHADDTERVWNEVQAAISKRREFEIDYRILTRNGEIRWVCEYGRGVFARNGKLLFIEGRITDNTARRQAEAGLHIKNAAVDASITPIAIAGPDAKLSYVNPAFAELWHLPDTGSAIGRSALEFWKYPDEAEAVIDNLSVKGRWQGDLIAKRFDGSTVEVQLSACMVNDQDGAPLCMMVSFLDISGRKQVEKELLQERDFTNSLINTAPVIVLLLDPQGFILHVNRYFEELTGYRLHEIISKEWFASFLPKRDRDRIRQIFRSAVHEEPAQGNINPIVIRNGEERDIEWHSEIMRDANGTTSGLLCTGQDVTERRAIQQRAEMLQMLADASVQGIGWANLTGKVNYFNPALRRLLAVPENAEVGDYTFFDFYQENQIMELKSRILPEVLQNEFWTGEFDITAVDGRVISTIHSVFLIKDSDGNPIAFANVITDLTERKRTEIELKRLNLELEQRVLERTAELERQSRRNAMIVDAAIDGFFTADLQGRIRDCNDAYCAMLDYTRDELLGLHIADIEALETPKQLEAHIAKVIEQGKDRFDTRHRRIDGTLLDVEVNVTLNELGGERLFFAFVRDISERKRSEAMLIAAREEAERANAAKSEFLSRMSHELRTPLNAILGFGQLLEADAEQPLTVMQADNLQEILQAGSHLLTLINEVLDLSRIESGRIELNLDIIAIGPLLQSCVKQIKPLAEQRGIAICFESIDNCSVVADSTRLKQVLLNLLSNAVKYNRDGGRIAIDCISAGPDRLRIGVKDTGYGISEKLLPRLFKPFERLESAYQGIEGTGIGLALAKKLVESMHGEIGVDSTPGEGSVFWFELPSAVLLDTEAPTVPAKLPAINASNNIPSQCKLLYVEDNPANLRLVQKILAARQNMELFTAVNAMDGLAIVAHEHPNLILLDINLPDIDGFEMLRHLKNNPATRDIPVIAVTANAMRSDIERGMAAGFADYLTKPLDVLEFLKCIDRFKHNADGKPHAL</sequence>
<feature type="domain" description="PAC" evidence="11">
    <location>
        <begin position="559"/>
        <end position="614"/>
    </location>
</feature>
<dbReference type="PROSITE" id="PS50113">
    <property type="entry name" value="PAC"/>
    <property type="match status" value="5"/>
</dbReference>
<evidence type="ECO:0000256" key="7">
    <source>
        <dbReference type="SAM" id="Phobius"/>
    </source>
</evidence>
<dbReference type="Pfam" id="PF08447">
    <property type="entry name" value="PAS_3"/>
    <property type="match status" value="1"/>
</dbReference>
<feature type="domain" description="Histidine kinase" evidence="8">
    <location>
        <begin position="896"/>
        <end position="1114"/>
    </location>
</feature>
<dbReference type="SUPFAM" id="SSF47384">
    <property type="entry name" value="Homodimeric domain of signal transducing histidine kinase"/>
    <property type="match status" value="1"/>
</dbReference>
<comment type="catalytic activity">
    <reaction evidence="1">
        <text>ATP + protein L-histidine = ADP + protein N-phospho-L-histidine.</text>
        <dbReference type="EC" id="2.7.13.3"/>
    </reaction>
</comment>
<dbReference type="GO" id="GO:0005886">
    <property type="term" value="C:plasma membrane"/>
    <property type="evidence" value="ECO:0007669"/>
    <property type="project" value="UniProtKB-ARBA"/>
</dbReference>
<dbReference type="SMART" id="SM00091">
    <property type="entry name" value="PAS"/>
    <property type="match status" value="5"/>
</dbReference>
<dbReference type="Gene3D" id="3.30.565.10">
    <property type="entry name" value="Histidine kinase-like ATPase, C-terminal domain"/>
    <property type="match status" value="1"/>
</dbReference>
<evidence type="ECO:0000256" key="2">
    <source>
        <dbReference type="ARBA" id="ARBA00012438"/>
    </source>
</evidence>
<evidence type="ECO:0000256" key="6">
    <source>
        <dbReference type="PROSITE-ProRule" id="PRU00169"/>
    </source>
</evidence>
<dbReference type="Pfam" id="PF08448">
    <property type="entry name" value="PAS_4"/>
    <property type="match status" value="1"/>
</dbReference>
<dbReference type="SMART" id="SM00387">
    <property type="entry name" value="HATPase_c"/>
    <property type="match status" value="1"/>
</dbReference>
<dbReference type="EMBL" id="CP035467">
    <property type="protein sequence ID" value="QCW82141.1"/>
    <property type="molecule type" value="Genomic_DNA"/>
</dbReference>